<dbReference type="InterPro" id="IPR011335">
    <property type="entry name" value="Restrct_endonuc-II-like"/>
</dbReference>
<dbReference type="InterPro" id="IPR007569">
    <property type="entry name" value="DUF559"/>
</dbReference>
<organism evidence="2 3">
    <name type="scientific">Ilumatobacter coccineus (strain NBRC 103263 / KCTC 29153 / YM16-304)</name>
    <dbReference type="NCBI Taxonomy" id="1313172"/>
    <lineage>
        <taxon>Bacteria</taxon>
        <taxon>Bacillati</taxon>
        <taxon>Actinomycetota</taxon>
        <taxon>Acidimicrobiia</taxon>
        <taxon>Acidimicrobiales</taxon>
        <taxon>Ilumatobacteraceae</taxon>
        <taxon>Ilumatobacter</taxon>
    </lineage>
</organism>
<dbReference type="SUPFAM" id="SSF52980">
    <property type="entry name" value="Restriction endonuclease-like"/>
    <property type="match status" value="1"/>
</dbReference>
<dbReference type="Gene3D" id="3.40.960.10">
    <property type="entry name" value="VSR Endonuclease"/>
    <property type="match status" value="1"/>
</dbReference>
<dbReference type="Proteomes" id="UP000011863">
    <property type="component" value="Chromosome"/>
</dbReference>
<reference evidence="2 3" key="1">
    <citation type="journal article" date="2013" name="Int. J. Syst. Evol. Microbiol.">
        <title>Ilumatobacter nonamiense sp. nov. and Ilumatobacter coccineum sp. nov., isolated from seashore sand.</title>
        <authorList>
            <person name="Matsumoto A."/>
            <person name="Kasai H."/>
            <person name="Matsuo Y."/>
            <person name="Shizuri Y."/>
            <person name="Ichikawa N."/>
            <person name="Fujita N."/>
            <person name="Omura S."/>
            <person name="Takahashi Y."/>
        </authorList>
    </citation>
    <scope>NUCLEOTIDE SEQUENCE [LARGE SCALE GENOMIC DNA]</scope>
    <source>
        <strain evidence="3">NBRC 103263 / KCTC 29153 / YM16-304</strain>
    </source>
</reference>
<evidence type="ECO:0000313" key="3">
    <source>
        <dbReference type="Proteomes" id="UP000011863"/>
    </source>
</evidence>
<dbReference type="AlphaFoldDB" id="A0A6C7EB52"/>
<evidence type="ECO:0000313" key="2">
    <source>
        <dbReference type="EMBL" id="BAN03610.1"/>
    </source>
</evidence>
<proteinExistence type="predicted"/>
<dbReference type="OrthoDB" id="5243722at2"/>
<sequence>MSKSAWYRAIASGTLIPLHPGVVRLVGTPDTPEQRIAAATAAAGDRSLASHRSAAHLHGIPGFDSAPVDIIVPHDEHNPSRARTAPRLAGVDVHRPRDLVRLAPHRIDGIRCTNVLRTLLDLGAVDRPAVSGAVGHAITNDLATLDALETVVVEHARPGRSGITALRDAIDDWAIDQMPADSVLEPAMARLIGRFELPPVVFHPVIAGREVDFRIIGTPIILECDGWAYHGLQRDNFESDRERDAGFTALGWIVLRFTYRAITSRPATVAERIRATVDRWGGLPSPDAA</sequence>
<dbReference type="EMBL" id="AP012057">
    <property type="protein sequence ID" value="BAN03610.1"/>
    <property type="molecule type" value="Genomic_DNA"/>
</dbReference>
<feature type="domain" description="DUF559" evidence="1">
    <location>
        <begin position="210"/>
        <end position="276"/>
    </location>
</feature>
<accession>A0A6C7EB52</accession>
<evidence type="ECO:0000259" key="1">
    <source>
        <dbReference type="Pfam" id="PF04480"/>
    </source>
</evidence>
<gene>
    <name evidence="2" type="ORF">YM304_32960</name>
</gene>
<name>A0A6C7EB52_ILUCY</name>
<protein>
    <recommendedName>
        <fullName evidence="1">DUF559 domain-containing protein</fullName>
    </recommendedName>
</protein>
<dbReference type="KEGG" id="aym:YM304_32960"/>
<dbReference type="Pfam" id="PF04480">
    <property type="entry name" value="DUF559"/>
    <property type="match status" value="1"/>
</dbReference>
<keyword evidence="3" id="KW-1185">Reference proteome</keyword>